<accession>A0ABT0BNG6</accession>
<dbReference type="InterPro" id="IPR036895">
    <property type="entry name" value="Uracil-DNA_glycosylase-like_sf"/>
</dbReference>
<keyword evidence="3" id="KW-1185">Reference proteome</keyword>
<dbReference type="SUPFAM" id="SSF52141">
    <property type="entry name" value="Uracil-DNA glycosylase-like"/>
    <property type="match status" value="1"/>
</dbReference>
<gene>
    <name evidence="2" type="ORF">MTR66_07110</name>
</gene>
<organism evidence="2 3">
    <name type="scientific">Novosphingobium beihaiensis</name>
    <dbReference type="NCBI Taxonomy" id="2930389"/>
    <lineage>
        <taxon>Bacteria</taxon>
        <taxon>Pseudomonadati</taxon>
        <taxon>Pseudomonadota</taxon>
        <taxon>Alphaproteobacteria</taxon>
        <taxon>Sphingomonadales</taxon>
        <taxon>Sphingomonadaceae</taxon>
        <taxon>Novosphingobium</taxon>
    </lineage>
</organism>
<dbReference type="SMART" id="SM00986">
    <property type="entry name" value="UDG"/>
    <property type="match status" value="1"/>
</dbReference>
<dbReference type="SMART" id="SM00987">
    <property type="entry name" value="UreE_C"/>
    <property type="match status" value="1"/>
</dbReference>
<dbReference type="PANTHER" id="PTHR42160">
    <property type="entry name" value="URACIL-DNA GLYCOSYLASE SUPERFAMILY PROTEIN"/>
    <property type="match status" value="1"/>
</dbReference>
<dbReference type="Pfam" id="PF03167">
    <property type="entry name" value="UDG"/>
    <property type="match status" value="1"/>
</dbReference>
<dbReference type="Proteomes" id="UP001202281">
    <property type="component" value="Unassembled WGS sequence"/>
</dbReference>
<dbReference type="EMBL" id="JALHLG010000007">
    <property type="protein sequence ID" value="MCJ2186582.1"/>
    <property type="molecule type" value="Genomic_DNA"/>
</dbReference>
<dbReference type="PANTHER" id="PTHR42160:SF1">
    <property type="entry name" value="URACIL-DNA GLYCOSYLASE SUPERFAMILY PROTEIN"/>
    <property type="match status" value="1"/>
</dbReference>
<dbReference type="RefSeq" id="WP_243919167.1">
    <property type="nucleotide sequence ID" value="NZ_JALHLG010000007.1"/>
</dbReference>
<dbReference type="Gene3D" id="3.40.470.10">
    <property type="entry name" value="Uracil-DNA glycosylase-like domain"/>
    <property type="match status" value="1"/>
</dbReference>
<comment type="caution">
    <text evidence="2">The sequence shown here is derived from an EMBL/GenBank/DDBJ whole genome shotgun (WGS) entry which is preliminary data.</text>
</comment>
<feature type="domain" description="Uracil-DNA glycosylase-like" evidence="1">
    <location>
        <begin position="29"/>
        <end position="186"/>
    </location>
</feature>
<evidence type="ECO:0000259" key="1">
    <source>
        <dbReference type="SMART" id="SM00986"/>
    </source>
</evidence>
<protein>
    <submittedName>
        <fullName evidence="2">Uracil-DNA glycosylase family protein</fullName>
    </submittedName>
</protein>
<name>A0ABT0BNG6_9SPHN</name>
<reference evidence="2 3" key="1">
    <citation type="submission" date="2022-04" db="EMBL/GenBank/DDBJ databases">
        <title>Identification of a novel bacterium isolated from mangrove sediments.</title>
        <authorList>
            <person name="Pan X."/>
        </authorList>
    </citation>
    <scope>NUCLEOTIDE SEQUENCE [LARGE SCALE GENOMIC DNA]</scope>
    <source>
        <strain evidence="2 3">B2638</strain>
    </source>
</reference>
<evidence type="ECO:0000313" key="2">
    <source>
        <dbReference type="EMBL" id="MCJ2186582.1"/>
    </source>
</evidence>
<dbReference type="InterPro" id="IPR047124">
    <property type="entry name" value="HI_0220.2"/>
</dbReference>
<proteinExistence type="predicted"/>
<dbReference type="InterPro" id="IPR005122">
    <property type="entry name" value="Uracil-DNA_glycosylase-like"/>
</dbReference>
<dbReference type="CDD" id="cd10033">
    <property type="entry name" value="UDG_like"/>
    <property type="match status" value="1"/>
</dbReference>
<evidence type="ECO:0000313" key="3">
    <source>
        <dbReference type="Proteomes" id="UP001202281"/>
    </source>
</evidence>
<sequence>MAADLETLLDAIRSCRLCEAALPHDPRPVVQAGRSARILVIGQAPGSKVHASGRAWDDDSGDRLRAWTGLSPEEFYDPDRVAHMPSGFCYPGKGSGGDLPPRPECAPRWHAPLREALPEVQLTLVIGQYAHKRYLPRGFAPNLTEAVRRWRAAPEGLLPLPHPAWRSRLWMAKNPWFENEVLPDLQARVRAALQ</sequence>